<organism evidence="6 7">
    <name type="scientific">Polarella glacialis</name>
    <name type="common">Dinoflagellate</name>
    <dbReference type="NCBI Taxonomy" id="89957"/>
    <lineage>
        <taxon>Eukaryota</taxon>
        <taxon>Sar</taxon>
        <taxon>Alveolata</taxon>
        <taxon>Dinophyceae</taxon>
        <taxon>Suessiales</taxon>
        <taxon>Suessiaceae</taxon>
        <taxon>Polarella</taxon>
    </lineage>
</organism>
<dbReference type="Pfam" id="PF00112">
    <property type="entry name" value="Peptidase_C1"/>
    <property type="match status" value="1"/>
</dbReference>
<dbReference type="AlphaFoldDB" id="A0A813KMS5"/>
<feature type="chain" id="PRO_5032956424" description="Peptidase C1A papain C-terminal domain-containing protein" evidence="4">
    <location>
        <begin position="16"/>
        <end position="379"/>
    </location>
</feature>
<dbReference type="EMBL" id="CAJNNW010030420">
    <property type="protein sequence ID" value="CAE8703416.1"/>
    <property type="molecule type" value="Genomic_DNA"/>
</dbReference>
<feature type="signal peptide" evidence="4">
    <location>
        <begin position="1"/>
        <end position="15"/>
    </location>
</feature>
<dbReference type="InterPro" id="IPR025661">
    <property type="entry name" value="Pept_asp_AS"/>
</dbReference>
<keyword evidence="3" id="KW-0472">Membrane</keyword>
<keyword evidence="3" id="KW-0812">Transmembrane</keyword>
<evidence type="ECO:0000259" key="5">
    <source>
        <dbReference type="SMART" id="SM00645"/>
    </source>
</evidence>
<evidence type="ECO:0000256" key="4">
    <source>
        <dbReference type="SAM" id="SignalP"/>
    </source>
</evidence>
<evidence type="ECO:0000256" key="1">
    <source>
        <dbReference type="ARBA" id="ARBA00008455"/>
    </source>
</evidence>
<dbReference type="PROSITE" id="PS00640">
    <property type="entry name" value="THIOL_PROTEASE_ASN"/>
    <property type="match status" value="1"/>
</dbReference>
<accession>A0A813KMS5</accession>
<dbReference type="SUPFAM" id="SSF54001">
    <property type="entry name" value="Cysteine proteinases"/>
    <property type="match status" value="1"/>
</dbReference>
<gene>
    <name evidence="6" type="ORF">PGLA2088_LOCUS32820</name>
</gene>
<dbReference type="PANTHER" id="PTHR12411">
    <property type="entry name" value="CYSTEINE PROTEASE FAMILY C1-RELATED"/>
    <property type="match status" value="1"/>
</dbReference>
<name>A0A813KMS5_POLGL</name>
<dbReference type="InterPro" id="IPR000668">
    <property type="entry name" value="Peptidase_C1A_C"/>
</dbReference>
<evidence type="ECO:0000256" key="3">
    <source>
        <dbReference type="SAM" id="Phobius"/>
    </source>
</evidence>
<dbReference type="FunFam" id="3.90.70.10:FF:000117">
    <property type="entry name" value="Probable papain cysteine protease"/>
    <property type="match status" value="1"/>
</dbReference>
<dbReference type="Proteomes" id="UP000626109">
    <property type="component" value="Unassembled WGS sequence"/>
</dbReference>
<reference evidence="6" key="1">
    <citation type="submission" date="2021-02" db="EMBL/GenBank/DDBJ databases">
        <authorList>
            <person name="Dougan E. K."/>
            <person name="Rhodes N."/>
            <person name="Thang M."/>
            <person name="Chan C."/>
        </authorList>
    </citation>
    <scope>NUCLEOTIDE SEQUENCE</scope>
</reference>
<proteinExistence type="inferred from homology"/>
<dbReference type="Gene3D" id="3.90.70.10">
    <property type="entry name" value="Cysteine proteinases"/>
    <property type="match status" value="1"/>
</dbReference>
<keyword evidence="4" id="KW-0732">Signal</keyword>
<evidence type="ECO:0000313" key="7">
    <source>
        <dbReference type="Proteomes" id="UP000626109"/>
    </source>
</evidence>
<dbReference type="InterPro" id="IPR013128">
    <property type="entry name" value="Peptidase_C1A"/>
</dbReference>
<comment type="similarity">
    <text evidence="1">Belongs to the peptidase C1 family.</text>
</comment>
<keyword evidence="3" id="KW-1133">Transmembrane helix</keyword>
<feature type="domain" description="Peptidase C1A papain C-terminal" evidence="5">
    <location>
        <begin position="49"/>
        <end position="297"/>
    </location>
</feature>
<keyword evidence="2" id="KW-0865">Zymogen</keyword>
<dbReference type="InterPro" id="IPR038765">
    <property type="entry name" value="Papain-like_cys_pep_sf"/>
</dbReference>
<dbReference type="GO" id="GO:0006508">
    <property type="term" value="P:proteolysis"/>
    <property type="evidence" value="ECO:0007669"/>
    <property type="project" value="InterPro"/>
</dbReference>
<dbReference type="SMART" id="SM00645">
    <property type="entry name" value="Pept_C1"/>
    <property type="match status" value="1"/>
</dbReference>
<comment type="caution">
    <text evidence="6">The sequence shown here is derived from an EMBL/GenBank/DDBJ whole genome shotgun (WGS) entry which is preliminary data.</text>
</comment>
<feature type="transmembrane region" description="Helical" evidence="3">
    <location>
        <begin position="349"/>
        <end position="367"/>
    </location>
</feature>
<dbReference type="GO" id="GO:0008234">
    <property type="term" value="F:cysteine-type peptidase activity"/>
    <property type="evidence" value="ECO:0007669"/>
    <property type="project" value="InterPro"/>
</dbReference>
<evidence type="ECO:0000256" key="2">
    <source>
        <dbReference type="ARBA" id="ARBA00023145"/>
    </source>
</evidence>
<sequence>MRGPILVVAFGLVQATAVNHGYVSSHDWLPRVPSTGILADQLIPDVLSLPQDFDWRDVNGLNLVTADWNQHIPQYCGACWVHGTTSALNDRIKVMRKGRFPDVMLSRQVLNNCVPAKHPEDPPPGCDGGDSWMLHNYLAHSKVPDETCMPYQASNMGCTADTICRNCLPGDKGCWAVDSWTGYGVSHHGNVSGEEAMMKEVYARGPIACSFATDAAFMLNFSQNALENEGVYQTSTIFTEKNIDHVMEVAGWGVTDSGVKYWVVRNSWGTYWGDAGWFKLLRGVNMIMVEHDCYWAVPTFAELDETLSGRVLGDYVRGISEVKPGNKTLAAVLAGPPTPGTLLPLETTAAIACATFIAGAAVAVLAARRTGVKLNPLLG</sequence>
<protein>
    <recommendedName>
        <fullName evidence="5">Peptidase C1A papain C-terminal domain-containing protein</fullName>
    </recommendedName>
</protein>
<evidence type="ECO:0000313" key="6">
    <source>
        <dbReference type="EMBL" id="CAE8703416.1"/>
    </source>
</evidence>